<dbReference type="PANTHER" id="PTHR47572">
    <property type="entry name" value="LIPOPROTEIN-RELATED"/>
    <property type="match status" value="1"/>
</dbReference>
<proteinExistence type="predicted"/>
<dbReference type="RefSeq" id="WP_264788745.1">
    <property type="nucleotide sequence ID" value="NZ_AP026867.1"/>
</dbReference>
<evidence type="ECO:0000313" key="5">
    <source>
        <dbReference type="EMBL" id="BDS13476.1"/>
    </source>
</evidence>
<organism evidence="5 6">
    <name type="scientific">Aureispira anguillae</name>
    <dbReference type="NCBI Taxonomy" id="2864201"/>
    <lineage>
        <taxon>Bacteria</taxon>
        <taxon>Pseudomonadati</taxon>
        <taxon>Bacteroidota</taxon>
        <taxon>Saprospiria</taxon>
        <taxon>Saprospirales</taxon>
        <taxon>Saprospiraceae</taxon>
        <taxon>Aureispira</taxon>
    </lineage>
</organism>
<dbReference type="InterPro" id="IPR011042">
    <property type="entry name" value="6-blade_b-propeller_TolB-like"/>
</dbReference>
<dbReference type="InterPro" id="IPR051262">
    <property type="entry name" value="SMP-30/CGR1_Lactonase"/>
</dbReference>
<dbReference type="Proteomes" id="UP001060919">
    <property type="component" value="Chromosome"/>
</dbReference>
<reference evidence="5" key="1">
    <citation type="submission" date="2022-09" db="EMBL/GenBank/DDBJ databases">
        <title>Aureispira anguillicida sp. nov., isolated from Leptocephalus of Japanese eel Anguilla japonica.</title>
        <authorList>
            <person name="Yuasa K."/>
            <person name="Mekata T."/>
            <person name="Ikunari K."/>
        </authorList>
    </citation>
    <scope>NUCLEOTIDE SEQUENCE</scope>
    <source>
        <strain evidence="5">EL160426</strain>
    </source>
</reference>
<keyword evidence="6" id="KW-1185">Reference proteome</keyword>
<name>A0A916DUL6_9BACT</name>
<accession>A0A916DUL6</accession>
<evidence type="ECO:0000256" key="3">
    <source>
        <dbReference type="SAM" id="SignalP"/>
    </source>
</evidence>
<evidence type="ECO:0000313" key="6">
    <source>
        <dbReference type="Proteomes" id="UP001060919"/>
    </source>
</evidence>
<evidence type="ECO:0000256" key="2">
    <source>
        <dbReference type="PROSITE-ProRule" id="PRU00504"/>
    </source>
</evidence>
<dbReference type="KEGG" id="aup:AsAng_0042140"/>
<evidence type="ECO:0000259" key="4">
    <source>
        <dbReference type="Pfam" id="PF18962"/>
    </source>
</evidence>
<dbReference type="InterPro" id="IPR001258">
    <property type="entry name" value="NHL_repeat"/>
</dbReference>
<dbReference type="Pfam" id="PF18962">
    <property type="entry name" value="Por_Secre_tail"/>
    <property type="match status" value="1"/>
</dbReference>
<gene>
    <name evidence="5" type="ORF">AsAng_0042140</name>
</gene>
<keyword evidence="3" id="KW-0732">Signal</keyword>
<protein>
    <submittedName>
        <fullName evidence="5">T9SS type A sorting domain-containing protein</fullName>
    </submittedName>
</protein>
<dbReference type="NCBIfam" id="TIGR04183">
    <property type="entry name" value="Por_Secre_tail"/>
    <property type="match status" value="1"/>
</dbReference>
<keyword evidence="1" id="KW-0677">Repeat</keyword>
<dbReference type="PANTHER" id="PTHR47572:SF4">
    <property type="entry name" value="LACTONASE DRP35"/>
    <property type="match status" value="1"/>
</dbReference>
<feature type="domain" description="Secretion system C-terminal sorting" evidence="4">
    <location>
        <begin position="295"/>
        <end position="360"/>
    </location>
</feature>
<dbReference type="SUPFAM" id="SSF101898">
    <property type="entry name" value="NHL repeat"/>
    <property type="match status" value="1"/>
</dbReference>
<dbReference type="EMBL" id="AP026867">
    <property type="protein sequence ID" value="BDS13476.1"/>
    <property type="molecule type" value="Genomic_DNA"/>
</dbReference>
<evidence type="ECO:0000256" key="1">
    <source>
        <dbReference type="ARBA" id="ARBA00022737"/>
    </source>
</evidence>
<feature type="repeat" description="NHL" evidence="2">
    <location>
        <begin position="61"/>
        <end position="100"/>
    </location>
</feature>
<sequence length="368" mass="39915">MKNYLLPILLFASHCLWGQTVSTFFSSPAQRIDDALFADQQGNVYGSHYQGANVYKVTASGQISPVAVGLNTPNGLAFDTQGNLLVCDNVGNRIYKLDSTGTYLDTFFVTNPSGIIKELDSDTMIFTTYTGHQLMKLAPDGSISPFHAGAPLNGPVGLTYDDNGQLYVGNFGDRKIFKVYEDSLAYVATIPGGSYLGFITYAQGALWGTTFNQHKIYKVNPSFIDSVVWYTGLGQGSTNGAINQATFSQPNGIVASPSGDTIYISDFGTGEVRMISGITLDRYLIPESQTLHLTYPNPTKDKATVVIDQPFNSINLKLVNIAGQTILSQLTVVETAYTFDLSTLDNGIYFILITMDGKTEAVQIIKQG</sequence>
<feature type="signal peptide" evidence="3">
    <location>
        <begin position="1"/>
        <end position="18"/>
    </location>
</feature>
<dbReference type="InterPro" id="IPR026444">
    <property type="entry name" value="Secre_tail"/>
</dbReference>
<dbReference type="Gene3D" id="2.120.10.30">
    <property type="entry name" value="TolB, C-terminal domain"/>
    <property type="match status" value="2"/>
</dbReference>
<dbReference type="AlphaFoldDB" id="A0A916DUL6"/>
<feature type="chain" id="PRO_5037081281" evidence="3">
    <location>
        <begin position="19"/>
        <end position="368"/>
    </location>
</feature>
<dbReference type="PROSITE" id="PS51125">
    <property type="entry name" value="NHL"/>
    <property type="match status" value="1"/>
</dbReference>